<dbReference type="GO" id="GO:0010181">
    <property type="term" value="F:FMN binding"/>
    <property type="evidence" value="ECO:0007669"/>
    <property type="project" value="InterPro"/>
</dbReference>
<dbReference type="AlphaFoldDB" id="A0A1C0A9G8"/>
<name>A0A1C0A9G8_9FIRM</name>
<dbReference type="InterPro" id="IPR008254">
    <property type="entry name" value="Flavodoxin/NO_synth"/>
</dbReference>
<proteinExistence type="predicted"/>
<comment type="caution">
    <text evidence="2">The sequence shown here is derived from an EMBL/GenBank/DDBJ whole genome shotgun (WGS) entry which is preliminary data.</text>
</comment>
<dbReference type="PROSITE" id="PS00201">
    <property type="entry name" value="FLAVODOXIN"/>
    <property type="match status" value="1"/>
</dbReference>
<dbReference type="EMBL" id="LWDV01000008">
    <property type="protein sequence ID" value="OCL26915.1"/>
    <property type="molecule type" value="Genomic_DNA"/>
</dbReference>
<dbReference type="SUPFAM" id="SSF52218">
    <property type="entry name" value="Flavoproteins"/>
    <property type="match status" value="1"/>
</dbReference>
<dbReference type="GO" id="GO:0006783">
    <property type="term" value="P:heme biosynthetic process"/>
    <property type="evidence" value="ECO:0007669"/>
    <property type="project" value="TreeGrafter"/>
</dbReference>
<dbReference type="Gene3D" id="3.40.50.360">
    <property type="match status" value="1"/>
</dbReference>
<organism evidence="2 3">
    <name type="scientific">Orenia metallireducens</name>
    <dbReference type="NCBI Taxonomy" id="1413210"/>
    <lineage>
        <taxon>Bacteria</taxon>
        <taxon>Bacillati</taxon>
        <taxon>Bacillota</taxon>
        <taxon>Clostridia</taxon>
        <taxon>Halanaerobiales</taxon>
        <taxon>Halobacteroidaceae</taxon>
        <taxon>Orenia</taxon>
    </lineage>
</organism>
<sequence>MKILLVYASKYGATKKAAEKLAEYLGDSVKLVNLKEGNLKGIRLKDYDTIAIGGSIYTGRIQKEVTKFCSDYKSEIISKKLGLFICCGNEQEFDNQLRNSFEQELINHAITKGYFGYEYNLKKMNFLFKMIIKKIANITKSESAIADNNIKDFAAKLVVEDN</sequence>
<dbReference type="PROSITE" id="PS50902">
    <property type="entry name" value="FLAVODOXIN_LIKE"/>
    <property type="match status" value="1"/>
</dbReference>
<dbReference type="GO" id="GO:0070819">
    <property type="term" value="F:menaquinone-dependent protoporphyrinogen oxidase activity"/>
    <property type="evidence" value="ECO:0007669"/>
    <property type="project" value="TreeGrafter"/>
</dbReference>
<dbReference type="InterPro" id="IPR001226">
    <property type="entry name" value="Flavodoxin_CS"/>
</dbReference>
<accession>A0A1C0A9G8</accession>
<dbReference type="Proteomes" id="UP000093514">
    <property type="component" value="Unassembled WGS sequence"/>
</dbReference>
<gene>
    <name evidence="2" type="ORF">U472_05355</name>
</gene>
<dbReference type="RefSeq" id="WP_068716275.1">
    <property type="nucleotide sequence ID" value="NZ_LWDV01000008.1"/>
</dbReference>
<evidence type="ECO:0000313" key="3">
    <source>
        <dbReference type="Proteomes" id="UP000093514"/>
    </source>
</evidence>
<keyword evidence="3" id="KW-1185">Reference proteome</keyword>
<dbReference type="InterPro" id="IPR052200">
    <property type="entry name" value="Protoporphyrinogen_IX_DH"/>
</dbReference>
<dbReference type="GO" id="GO:0009055">
    <property type="term" value="F:electron transfer activity"/>
    <property type="evidence" value="ECO:0007669"/>
    <property type="project" value="InterPro"/>
</dbReference>
<dbReference type="InterPro" id="IPR026816">
    <property type="entry name" value="Flavodoxin_dom"/>
</dbReference>
<reference evidence="2 3" key="2">
    <citation type="submission" date="2016-08" db="EMBL/GenBank/DDBJ databases">
        <title>Orenia metallireducens sp. nov. strain Z6, a Novel Metal-reducing Firmicute from the Deep Subsurface.</title>
        <authorList>
            <person name="Maxim B.I."/>
            <person name="Kenneth K."/>
            <person name="Flynn T.M."/>
            <person name="Oloughlin E.J."/>
            <person name="Locke R.A."/>
            <person name="Weber J.R."/>
            <person name="Egan S.M."/>
            <person name="Mackie R.I."/>
            <person name="Cann I.K."/>
        </authorList>
    </citation>
    <scope>NUCLEOTIDE SEQUENCE [LARGE SCALE GENOMIC DNA]</scope>
    <source>
        <strain evidence="2 3">Z6</strain>
    </source>
</reference>
<dbReference type="GO" id="GO:0016651">
    <property type="term" value="F:oxidoreductase activity, acting on NAD(P)H"/>
    <property type="evidence" value="ECO:0007669"/>
    <property type="project" value="UniProtKB-ARBA"/>
</dbReference>
<dbReference type="PANTHER" id="PTHR38030">
    <property type="entry name" value="PROTOPORPHYRINOGEN IX DEHYDROGENASE [MENAQUINONE]"/>
    <property type="match status" value="1"/>
</dbReference>
<feature type="domain" description="Flavodoxin-like" evidence="1">
    <location>
        <begin position="3"/>
        <end position="162"/>
    </location>
</feature>
<evidence type="ECO:0000313" key="2">
    <source>
        <dbReference type="EMBL" id="OCL26915.1"/>
    </source>
</evidence>
<protein>
    <recommendedName>
        <fullName evidence="1">Flavodoxin-like domain-containing protein</fullName>
    </recommendedName>
</protein>
<dbReference type="Pfam" id="PF12724">
    <property type="entry name" value="Flavodoxin_5"/>
    <property type="match status" value="1"/>
</dbReference>
<reference evidence="3" key="1">
    <citation type="submission" date="2016-07" db="EMBL/GenBank/DDBJ databases">
        <authorList>
            <person name="Florea S."/>
            <person name="Webb J.S."/>
            <person name="Jaromczyk J."/>
            <person name="Schardl C.L."/>
        </authorList>
    </citation>
    <scope>NUCLEOTIDE SEQUENCE [LARGE SCALE GENOMIC DNA]</scope>
    <source>
        <strain evidence="3">Z6</strain>
    </source>
</reference>
<dbReference type="PANTHER" id="PTHR38030:SF2">
    <property type="entry name" value="PROTOPORPHYRINOGEN IX DEHYDROGENASE [QUINONE]"/>
    <property type="match status" value="1"/>
</dbReference>
<evidence type="ECO:0000259" key="1">
    <source>
        <dbReference type="PROSITE" id="PS50902"/>
    </source>
</evidence>
<dbReference type="InterPro" id="IPR029039">
    <property type="entry name" value="Flavoprotein-like_sf"/>
</dbReference>